<dbReference type="Pfam" id="PF00194">
    <property type="entry name" value="Carb_anhydrase"/>
    <property type="match status" value="1"/>
</dbReference>
<dbReference type="AlphaFoldDB" id="A0A834KGY5"/>
<evidence type="ECO:0000313" key="3">
    <source>
        <dbReference type="EMBL" id="KAF7406450.1"/>
    </source>
</evidence>
<keyword evidence="4" id="KW-1185">Reference proteome</keyword>
<sequence>MSHEKFFSQTDNTRFPVRLSILNTVKNIVEYKEINIFERKDGIQNDPIASSIRLTSDAYQPPPQRLLENDRELARRDTAQVSYLSLRSLLPDTNGYMTYEGSTTHPGCWETAVWLILNKPIYITAQELYALRKLMQGPASAPKAPLGNNSRPLQDLHHRTIRTNINFRKRPDAKCPTMAQDMHYRANAWRDDRSLSHNVV</sequence>
<organism evidence="3 4">
    <name type="scientific">Vespula germanica</name>
    <name type="common">German yellow jacket</name>
    <name type="synonym">Paravespula germanica</name>
    <dbReference type="NCBI Taxonomy" id="30212"/>
    <lineage>
        <taxon>Eukaryota</taxon>
        <taxon>Metazoa</taxon>
        <taxon>Ecdysozoa</taxon>
        <taxon>Arthropoda</taxon>
        <taxon>Hexapoda</taxon>
        <taxon>Insecta</taxon>
        <taxon>Pterygota</taxon>
        <taxon>Neoptera</taxon>
        <taxon>Endopterygota</taxon>
        <taxon>Hymenoptera</taxon>
        <taxon>Apocrita</taxon>
        <taxon>Aculeata</taxon>
        <taxon>Vespoidea</taxon>
        <taxon>Vespidae</taxon>
        <taxon>Vespinae</taxon>
        <taxon>Vespula</taxon>
    </lineage>
</organism>
<protein>
    <recommendedName>
        <fullName evidence="2">Alpha-carbonic anhydrase domain-containing protein</fullName>
    </recommendedName>
</protein>
<accession>A0A834KGY5</accession>
<dbReference type="PANTHER" id="PTHR18952:SF228">
    <property type="entry name" value="CARBONIC ANHYDRASE-RELATED PROTEIN A, ISOFORM B"/>
    <property type="match status" value="1"/>
</dbReference>
<gene>
    <name evidence="3" type="ORF">HZH68_005819</name>
</gene>
<dbReference type="InterPro" id="IPR023561">
    <property type="entry name" value="Carbonic_anhydrase_a-class"/>
</dbReference>
<proteinExistence type="inferred from homology"/>
<comment type="similarity">
    <text evidence="1">Belongs to the alpha-carbonic anhydrase family.</text>
</comment>
<evidence type="ECO:0000259" key="2">
    <source>
        <dbReference type="PROSITE" id="PS51144"/>
    </source>
</evidence>
<dbReference type="InterPro" id="IPR001148">
    <property type="entry name" value="CA_dom"/>
</dbReference>
<dbReference type="PANTHER" id="PTHR18952">
    <property type="entry name" value="CARBONIC ANHYDRASE"/>
    <property type="match status" value="1"/>
</dbReference>
<name>A0A834KGY5_VESGE</name>
<dbReference type="GO" id="GO:0008270">
    <property type="term" value="F:zinc ion binding"/>
    <property type="evidence" value="ECO:0007669"/>
    <property type="project" value="InterPro"/>
</dbReference>
<dbReference type="Gene3D" id="3.10.200.10">
    <property type="entry name" value="Alpha carbonic anhydrase"/>
    <property type="match status" value="1"/>
</dbReference>
<dbReference type="GO" id="GO:0004089">
    <property type="term" value="F:carbonate dehydratase activity"/>
    <property type="evidence" value="ECO:0007669"/>
    <property type="project" value="InterPro"/>
</dbReference>
<evidence type="ECO:0000313" key="4">
    <source>
        <dbReference type="Proteomes" id="UP000617340"/>
    </source>
</evidence>
<dbReference type="InterPro" id="IPR036398">
    <property type="entry name" value="CA_dom_sf"/>
</dbReference>
<dbReference type="SMART" id="SM01057">
    <property type="entry name" value="Carb_anhydrase"/>
    <property type="match status" value="1"/>
</dbReference>
<dbReference type="EMBL" id="JACSDZ010000004">
    <property type="protein sequence ID" value="KAF7406450.1"/>
    <property type="molecule type" value="Genomic_DNA"/>
</dbReference>
<dbReference type="GO" id="GO:0006730">
    <property type="term" value="P:one-carbon metabolic process"/>
    <property type="evidence" value="ECO:0007669"/>
    <property type="project" value="TreeGrafter"/>
</dbReference>
<comment type="caution">
    <text evidence="3">The sequence shown here is derived from an EMBL/GenBank/DDBJ whole genome shotgun (WGS) entry which is preliminary data.</text>
</comment>
<evidence type="ECO:0000256" key="1">
    <source>
        <dbReference type="ARBA" id="ARBA00010718"/>
    </source>
</evidence>
<reference evidence="3" key="1">
    <citation type="journal article" date="2020" name="G3 (Bethesda)">
        <title>High-Quality Assemblies for Three Invasive Social Wasps from the &lt;i&gt;Vespula&lt;/i&gt; Genus.</title>
        <authorList>
            <person name="Harrop T.W.R."/>
            <person name="Guhlin J."/>
            <person name="McLaughlin G.M."/>
            <person name="Permina E."/>
            <person name="Stockwell P."/>
            <person name="Gilligan J."/>
            <person name="Le Lec M.F."/>
            <person name="Gruber M.A.M."/>
            <person name="Quinn O."/>
            <person name="Lovegrove M."/>
            <person name="Duncan E.J."/>
            <person name="Remnant E.J."/>
            <person name="Van Eeckhoven J."/>
            <person name="Graham B."/>
            <person name="Knapp R.A."/>
            <person name="Langford K.W."/>
            <person name="Kronenberg Z."/>
            <person name="Press M.O."/>
            <person name="Eacker S.M."/>
            <person name="Wilson-Rankin E.E."/>
            <person name="Purcell J."/>
            <person name="Lester P.J."/>
            <person name="Dearden P.K."/>
        </authorList>
    </citation>
    <scope>NUCLEOTIDE SEQUENCE</scope>
    <source>
        <strain evidence="3">Linc-1</strain>
    </source>
</reference>
<dbReference type="SUPFAM" id="SSF51069">
    <property type="entry name" value="Carbonic anhydrase"/>
    <property type="match status" value="1"/>
</dbReference>
<feature type="domain" description="Alpha-carbonic anhydrase" evidence="2">
    <location>
        <begin position="1"/>
        <end position="165"/>
    </location>
</feature>
<dbReference type="PROSITE" id="PS51144">
    <property type="entry name" value="ALPHA_CA_2"/>
    <property type="match status" value="1"/>
</dbReference>
<dbReference type="Proteomes" id="UP000617340">
    <property type="component" value="Unassembled WGS sequence"/>
</dbReference>